<evidence type="ECO:0000313" key="6">
    <source>
        <dbReference type="EMBL" id="ALH81663.1"/>
    </source>
</evidence>
<dbReference type="EMBL" id="CP013344">
    <property type="protein sequence ID" value="AMU88016.1"/>
    <property type="molecule type" value="Genomic_DNA"/>
</dbReference>
<evidence type="ECO:0000256" key="1">
    <source>
        <dbReference type="ARBA" id="ARBA00023015"/>
    </source>
</evidence>
<dbReference type="GO" id="GO:0003677">
    <property type="term" value="F:DNA binding"/>
    <property type="evidence" value="ECO:0007669"/>
    <property type="project" value="UniProtKB-UniRule"/>
</dbReference>
<dbReference type="PANTHER" id="PTHR30328:SF54">
    <property type="entry name" value="HTH-TYPE TRANSCRIPTIONAL REPRESSOR SCO4008"/>
    <property type="match status" value="1"/>
</dbReference>
<sequence length="214" mass="23500">MDKDSGLTIKAARREERSASAEALLNATAQLLSEATTIDVSLNEISQRASVNSAMIKYYFGNKEGLLLAVLERDAETAMTALKALSEMDIPAQKKLKIHINGIINAYYRSPYINRLIHYMVESGSPAASKRVAQIFIEPMIEVYRDIVAQGVREGVLKDVDPGLLYYCLVGAADHIFHAGYSVPSTLGVAKLDDGIKQKYAEMVCDIYLRGLAP</sequence>
<evidence type="ECO:0000259" key="5">
    <source>
        <dbReference type="PROSITE" id="PS50977"/>
    </source>
</evidence>
<dbReference type="SUPFAM" id="SSF46689">
    <property type="entry name" value="Homeodomain-like"/>
    <property type="match status" value="1"/>
</dbReference>
<evidence type="ECO:0000313" key="7">
    <source>
        <dbReference type="EMBL" id="AMU88016.1"/>
    </source>
</evidence>
<dbReference type="InterPro" id="IPR001647">
    <property type="entry name" value="HTH_TetR"/>
</dbReference>
<accession>A0A0N9UXI4</accession>
<gene>
    <name evidence="6" type="ORF">AN936_15270</name>
    <name evidence="7" type="ORF">ATM17_02985</name>
</gene>
<dbReference type="Proteomes" id="UP000058074">
    <property type="component" value="Chromosome"/>
</dbReference>
<evidence type="ECO:0000256" key="4">
    <source>
        <dbReference type="PROSITE-ProRule" id="PRU00335"/>
    </source>
</evidence>
<dbReference type="KEGG" id="smag:AN936_15270"/>
<dbReference type="PROSITE" id="PS50977">
    <property type="entry name" value="HTH_TETR_2"/>
    <property type="match status" value="1"/>
</dbReference>
<dbReference type="Proteomes" id="UP000076088">
    <property type="component" value="Chromosome"/>
</dbReference>
<name>A0A0N9UXI4_SPHMC</name>
<protein>
    <recommendedName>
        <fullName evidence="5">HTH tetR-type domain-containing protein</fullName>
    </recommendedName>
</protein>
<dbReference type="InterPro" id="IPR011075">
    <property type="entry name" value="TetR_C"/>
</dbReference>
<evidence type="ECO:0000313" key="8">
    <source>
        <dbReference type="Proteomes" id="UP000058074"/>
    </source>
</evidence>
<evidence type="ECO:0000313" key="9">
    <source>
        <dbReference type="Proteomes" id="UP000076088"/>
    </source>
</evidence>
<keyword evidence="2 4" id="KW-0238">DNA-binding</keyword>
<dbReference type="PATRIC" id="fig|33050.5.peg.3167"/>
<dbReference type="RefSeq" id="WP_054588818.1">
    <property type="nucleotide sequence ID" value="NZ_CP009429.1"/>
</dbReference>
<reference evidence="7" key="3">
    <citation type="submission" date="2015-11" db="EMBL/GenBank/DDBJ databases">
        <authorList>
            <person name="Yoshiyuki O."/>
        </authorList>
    </citation>
    <scope>NUCLEOTIDE SEQUENCE</scope>
    <source>
        <strain evidence="7">203N</strain>
    </source>
</reference>
<dbReference type="Pfam" id="PF00440">
    <property type="entry name" value="TetR_N"/>
    <property type="match status" value="1"/>
</dbReference>
<dbReference type="Pfam" id="PF14514">
    <property type="entry name" value="TetR_C_9"/>
    <property type="match status" value="1"/>
</dbReference>
<feature type="domain" description="HTH tetR-type" evidence="5">
    <location>
        <begin position="18"/>
        <end position="78"/>
    </location>
</feature>
<feature type="DNA-binding region" description="H-T-H motif" evidence="4">
    <location>
        <begin position="41"/>
        <end position="60"/>
    </location>
</feature>
<dbReference type="PANTHER" id="PTHR30328">
    <property type="entry name" value="TRANSCRIPTIONAL REPRESSOR"/>
    <property type="match status" value="1"/>
</dbReference>
<reference evidence="9" key="2">
    <citation type="submission" date="2015-11" db="EMBL/GenBank/DDBJ databases">
        <title>Complete genome sequence of a polyethylene-glycol degrader Sphingopyxis macrogoltabida 203N (NBRC 111659).</title>
        <authorList>
            <person name="Yoshiyuki O."/>
            <person name="Shouta N."/>
            <person name="Nagata Y."/>
            <person name="Numata M."/>
            <person name="Tsuchikane K."/>
            <person name="Hosoyama A."/>
            <person name="Yamazoe A."/>
            <person name="Tsuda M."/>
            <person name="Fujita N."/>
            <person name="Kawai F."/>
        </authorList>
    </citation>
    <scope>NUCLEOTIDE SEQUENCE [LARGE SCALE GENOMIC DNA]</scope>
    <source>
        <strain evidence="9">203N</strain>
    </source>
</reference>
<keyword evidence="9" id="KW-1185">Reference proteome</keyword>
<dbReference type="OrthoDB" id="2356263at2"/>
<dbReference type="InterPro" id="IPR050109">
    <property type="entry name" value="HTH-type_TetR-like_transc_reg"/>
</dbReference>
<dbReference type="EMBL" id="CP012700">
    <property type="protein sequence ID" value="ALH81663.1"/>
    <property type="molecule type" value="Genomic_DNA"/>
</dbReference>
<dbReference type="AlphaFoldDB" id="A0A0N9UXI4"/>
<dbReference type="InterPro" id="IPR036271">
    <property type="entry name" value="Tet_transcr_reg_TetR-rel_C_sf"/>
</dbReference>
<reference evidence="7 9" key="4">
    <citation type="journal article" date="2016" name="Genome Announc.">
        <title>Complete Genome Sequence of Sphingopyxis macrogoltabida Strain 203N (NBRC 111659), a Polyethylene Glycol Degrader.</title>
        <authorList>
            <person name="Ohtsubo Y."/>
            <person name="Nonoyama S."/>
            <person name="Nagata Y."/>
            <person name="Numata M."/>
            <person name="Tsuchikane K."/>
            <person name="Hosoyama A."/>
            <person name="Yamazoe A."/>
            <person name="Tsuda M."/>
            <person name="Fujita N."/>
            <person name="Kawai F."/>
        </authorList>
    </citation>
    <scope>NUCLEOTIDE SEQUENCE [LARGE SCALE GENOMIC DNA]</scope>
    <source>
        <strain evidence="7 9">203N</strain>
    </source>
</reference>
<keyword evidence="1" id="KW-0805">Transcription regulation</keyword>
<proteinExistence type="predicted"/>
<keyword evidence="3" id="KW-0804">Transcription</keyword>
<evidence type="ECO:0000256" key="2">
    <source>
        <dbReference type="ARBA" id="ARBA00023125"/>
    </source>
</evidence>
<organism evidence="6 8">
    <name type="scientific">Sphingopyxis macrogoltabida</name>
    <name type="common">Sphingomonas macrogoltabidus</name>
    <dbReference type="NCBI Taxonomy" id="33050"/>
    <lineage>
        <taxon>Bacteria</taxon>
        <taxon>Pseudomonadati</taxon>
        <taxon>Pseudomonadota</taxon>
        <taxon>Alphaproteobacteria</taxon>
        <taxon>Sphingomonadales</taxon>
        <taxon>Sphingomonadaceae</taxon>
        <taxon>Sphingopyxis</taxon>
    </lineage>
</organism>
<dbReference type="Gene3D" id="1.10.357.10">
    <property type="entry name" value="Tetracycline Repressor, domain 2"/>
    <property type="match status" value="1"/>
</dbReference>
<reference evidence="6 8" key="1">
    <citation type="journal article" date="2015" name="Genome Announc.">
        <title>Complete Genome Sequence of Polypropylene Glycol- and Polyethylene Glycol-Degrading Sphingopyxis macrogoltabida Strain EY-1.</title>
        <authorList>
            <person name="Ohtsubo Y."/>
            <person name="Nagata Y."/>
            <person name="Numata M."/>
            <person name="Tsuchikane K."/>
            <person name="Hosoyama A."/>
            <person name="Yamazoe A."/>
            <person name="Tsuda M."/>
            <person name="Fujita N."/>
            <person name="Kawai F."/>
        </authorList>
    </citation>
    <scope>NUCLEOTIDE SEQUENCE [LARGE SCALE GENOMIC DNA]</scope>
    <source>
        <strain evidence="6 8">EY-1</strain>
    </source>
</reference>
<dbReference type="InterPro" id="IPR009057">
    <property type="entry name" value="Homeodomain-like_sf"/>
</dbReference>
<dbReference type="SUPFAM" id="SSF48498">
    <property type="entry name" value="Tetracyclin repressor-like, C-terminal domain"/>
    <property type="match status" value="1"/>
</dbReference>
<dbReference type="STRING" id="33050.AN936_15270"/>
<evidence type="ECO:0000256" key="3">
    <source>
        <dbReference type="ARBA" id="ARBA00023163"/>
    </source>
</evidence>
<dbReference type="KEGG" id="smaz:LH19_03015"/>